<dbReference type="PANTHER" id="PTHR24198:SF165">
    <property type="entry name" value="ANKYRIN REPEAT-CONTAINING PROTEIN-RELATED"/>
    <property type="match status" value="1"/>
</dbReference>
<evidence type="ECO:0000256" key="1">
    <source>
        <dbReference type="ARBA" id="ARBA00022737"/>
    </source>
</evidence>
<dbReference type="GeneID" id="27692021"/>
<feature type="repeat" description="ANK" evidence="3">
    <location>
        <begin position="174"/>
        <end position="198"/>
    </location>
</feature>
<evidence type="ECO:0000256" key="3">
    <source>
        <dbReference type="PROSITE-ProRule" id="PRU00023"/>
    </source>
</evidence>
<protein>
    <submittedName>
        <fullName evidence="4">Uncharacterized protein</fullName>
    </submittedName>
</protein>
<dbReference type="SUPFAM" id="SSF48403">
    <property type="entry name" value="Ankyrin repeat"/>
    <property type="match status" value="1"/>
</dbReference>
<dbReference type="Pfam" id="PF12796">
    <property type="entry name" value="Ank_2"/>
    <property type="match status" value="3"/>
</dbReference>
<dbReference type="Proteomes" id="UP000053201">
    <property type="component" value="Unassembled WGS sequence"/>
</dbReference>
<feature type="repeat" description="ANK" evidence="3">
    <location>
        <begin position="307"/>
        <end position="329"/>
    </location>
</feature>
<dbReference type="SMART" id="SM00248">
    <property type="entry name" value="ANK"/>
    <property type="match status" value="6"/>
</dbReference>
<accession>A0A0L0HRN2</accession>
<dbReference type="PROSITE" id="PS50297">
    <property type="entry name" value="ANK_REP_REGION"/>
    <property type="match status" value="2"/>
</dbReference>
<name>A0A0L0HRN2_SPIPD</name>
<dbReference type="PROSITE" id="PS50088">
    <property type="entry name" value="ANK_REPEAT"/>
    <property type="match status" value="2"/>
</dbReference>
<gene>
    <name evidence="4" type="ORF">SPPG_08896</name>
</gene>
<dbReference type="VEuPathDB" id="FungiDB:SPPG_08896"/>
<dbReference type="RefSeq" id="XP_016611573.1">
    <property type="nucleotide sequence ID" value="XM_016757044.1"/>
</dbReference>
<dbReference type="InterPro" id="IPR002110">
    <property type="entry name" value="Ankyrin_rpt"/>
</dbReference>
<dbReference type="PANTHER" id="PTHR24198">
    <property type="entry name" value="ANKYRIN REPEAT AND PROTEIN KINASE DOMAIN-CONTAINING PROTEIN"/>
    <property type="match status" value="1"/>
</dbReference>
<organism evidence="4 5">
    <name type="scientific">Spizellomyces punctatus (strain DAOM BR117)</name>
    <dbReference type="NCBI Taxonomy" id="645134"/>
    <lineage>
        <taxon>Eukaryota</taxon>
        <taxon>Fungi</taxon>
        <taxon>Fungi incertae sedis</taxon>
        <taxon>Chytridiomycota</taxon>
        <taxon>Chytridiomycota incertae sedis</taxon>
        <taxon>Chytridiomycetes</taxon>
        <taxon>Spizellomycetales</taxon>
        <taxon>Spizellomycetaceae</taxon>
        <taxon>Spizellomyces</taxon>
    </lineage>
</organism>
<dbReference type="OMA" id="TRCQYEP"/>
<proteinExistence type="predicted"/>
<dbReference type="STRING" id="645134.A0A0L0HRN2"/>
<evidence type="ECO:0000313" key="5">
    <source>
        <dbReference type="Proteomes" id="UP000053201"/>
    </source>
</evidence>
<dbReference type="InterPro" id="IPR036770">
    <property type="entry name" value="Ankyrin_rpt-contain_sf"/>
</dbReference>
<dbReference type="InParanoid" id="A0A0L0HRN2"/>
<sequence>MGNDTAALIPALIRATCQSALSDLRCLLHQATFDVNSPVNRQQDRLIHFAGRAQILTVLEVLVEEFHADVNVSNIFGRRPIHETIECKQCVEYLLSKGADPNGFKHGTWVPAMIATNKNLLPVLKVLYDYGALLTPQNKDGWNVLHVAAQKCAVPCAQFIVEKAPHLVFVQSRNGRTPAHMAAAAPCVEVLEMLFEVGRSQVDSLGESELLQLTQIRDAEGLTIFHLACISGSLSCVDICLKRYQSDARATSKAGMQAVHFAAQTNRLNILQYLFDIFMCERTSEVDSPDNVKHLVRQDFQSPETLDGFTPLHFAAREGHIDVIRWLIDVAGVSKDVEDAHGRRAVDIARDWKRSDVVELLSPC</sequence>
<evidence type="ECO:0000256" key="2">
    <source>
        <dbReference type="ARBA" id="ARBA00023043"/>
    </source>
</evidence>
<keyword evidence="2 3" id="KW-0040">ANK repeat</keyword>
<dbReference type="OrthoDB" id="2160904at2759"/>
<reference evidence="4 5" key="1">
    <citation type="submission" date="2009-08" db="EMBL/GenBank/DDBJ databases">
        <title>The Genome Sequence of Spizellomyces punctatus strain DAOM BR117.</title>
        <authorList>
            <consortium name="The Broad Institute Genome Sequencing Platform"/>
            <person name="Russ C."/>
            <person name="Cuomo C."/>
            <person name="Shea T."/>
            <person name="Young S.K."/>
            <person name="Zeng Q."/>
            <person name="Koehrsen M."/>
            <person name="Haas B."/>
            <person name="Borodovsky M."/>
            <person name="Guigo R."/>
            <person name="Alvarado L."/>
            <person name="Berlin A."/>
            <person name="Bochicchio J."/>
            <person name="Borenstein D."/>
            <person name="Chapman S."/>
            <person name="Chen Z."/>
            <person name="Engels R."/>
            <person name="Freedman E."/>
            <person name="Gellesch M."/>
            <person name="Goldberg J."/>
            <person name="Griggs A."/>
            <person name="Gujja S."/>
            <person name="Heiman D."/>
            <person name="Hepburn T."/>
            <person name="Howarth C."/>
            <person name="Jen D."/>
            <person name="Larson L."/>
            <person name="Lewis B."/>
            <person name="Mehta T."/>
            <person name="Park D."/>
            <person name="Pearson M."/>
            <person name="Roberts A."/>
            <person name="Saif S."/>
            <person name="Shenoy N."/>
            <person name="Sisk P."/>
            <person name="Stolte C."/>
            <person name="Sykes S."/>
            <person name="Thomson T."/>
            <person name="Walk T."/>
            <person name="White J."/>
            <person name="Yandava C."/>
            <person name="Burger G."/>
            <person name="Gray M.W."/>
            <person name="Holland P.W.H."/>
            <person name="King N."/>
            <person name="Lang F.B.F."/>
            <person name="Roger A.J."/>
            <person name="Ruiz-Trillo I."/>
            <person name="Lander E."/>
            <person name="Nusbaum C."/>
        </authorList>
    </citation>
    <scope>NUCLEOTIDE SEQUENCE [LARGE SCALE GENOMIC DNA]</scope>
    <source>
        <strain evidence="4 5">DAOM BR117</strain>
    </source>
</reference>
<evidence type="ECO:0000313" key="4">
    <source>
        <dbReference type="EMBL" id="KND03534.1"/>
    </source>
</evidence>
<dbReference type="eggNOG" id="KOG0504">
    <property type="taxonomic scope" value="Eukaryota"/>
</dbReference>
<keyword evidence="5" id="KW-1185">Reference proteome</keyword>
<keyword evidence="1" id="KW-0677">Repeat</keyword>
<dbReference type="AlphaFoldDB" id="A0A0L0HRN2"/>
<dbReference type="EMBL" id="KQ257451">
    <property type="protein sequence ID" value="KND03534.1"/>
    <property type="molecule type" value="Genomic_DNA"/>
</dbReference>
<dbReference type="Gene3D" id="1.25.40.20">
    <property type="entry name" value="Ankyrin repeat-containing domain"/>
    <property type="match status" value="3"/>
</dbReference>